<dbReference type="Pfam" id="PF04024">
    <property type="entry name" value="PspC"/>
    <property type="match status" value="1"/>
</dbReference>
<feature type="transmembrane region" description="Helical" evidence="7">
    <location>
        <begin position="106"/>
        <end position="125"/>
    </location>
</feature>
<feature type="transmembrane region" description="Helical" evidence="7">
    <location>
        <begin position="226"/>
        <end position="246"/>
    </location>
</feature>
<dbReference type="OrthoDB" id="7359894at2"/>
<feature type="compositionally biased region" description="Polar residues" evidence="6">
    <location>
        <begin position="1"/>
        <end position="11"/>
    </location>
</feature>
<dbReference type="InterPro" id="IPR052027">
    <property type="entry name" value="PspC"/>
</dbReference>
<keyword evidence="10" id="KW-1185">Reference proteome</keyword>
<dbReference type="EMBL" id="PVTI01000008">
    <property type="protein sequence ID" value="PRY60067.1"/>
    <property type="molecule type" value="Genomic_DNA"/>
</dbReference>
<gene>
    <name evidence="9" type="ORF">BCF74_10811</name>
</gene>
<evidence type="ECO:0000256" key="5">
    <source>
        <dbReference type="ARBA" id="ARBA00023136"/>
    </source>
</evidence>
<proteinExistence type="predicted"/>
<evidence type="ECO:0000256" key="2">
    <source>
        <dbReference type="ARBA" id="ARBA00022475"/>
    </source>
</evidence>
<feature type="domain" description="Phage shock protein PspC N-terminal" evidence="8">
    <location>
        <begin position="33"/>
        <end position="88"/>
    </location>
</feature>
<dbReference type="PANTHER" id="PTHR33885:SF3">
    <property type="entry name" value="PHAGE SHOCK PROTEIN C"/>
    <property type="match status" value="1"/>
</dbReference>
<evidence type="ECO:0000256" key="4">
    <source>
        <dbReference type="ARBA" id="ARBA00022989"/>
    </source>
</evidence>
<dbReference type="Proteomes" id="UP000237822">
    <property type="component" value="Unassembled WGS sequence"/>
</dbReference>
<dbReference type="GO" id="GO:0005886">
    <property type="term" value="C:plasma membrane"/>
    <property type="evidence" value="ECO:0007669"/>
    <property type="project" value="UniProtKB-SubCell"/>
</dbReference>
<organism evidence="9 10">
    <name type="scientific">Knoellia remsis</name>
    <dbReference type="NCBI Taxonomy" id="407159"/>
    <lineage>
        <taxon>Bacteria</taxon>
        <taxon>Bacillati</taxon>
        <taxon>Actinomycetota</taxon>
        <taxon>Actinomycetes</taxon>
        <taxon>Micrococcales</taxon>
        <taxon>Intrasporangiaceae</taxon>
        <taxon>Knoellia</taxon>
    </lineage>
</organism>
<evidence type="ECO:0000256" key="7">
    <source>
        <dbReference type="SAM" id="Phobius"/>
    </source>
</evidence>
<sequence length="439" mass="45237">MTQTSDSTQTPGVPPPSGAAAHSMWDDILRTGVRRDRSRQWFAGVCSGLARRFDVDPVLIRAAVIALTIFGGVGVMLYILAWLFMPDEDGTILARSAVSGQGGSEATGAIVLVVFALVVFSLIVFGDNGFLAGWVLVPIAVVGWLVWRRTQSSDQRSQVAQESDGSMYAVSAPAPTVAPHPGSGDQAVPGQAPEWQPPAPPSFPPQAGMPLAPPPPPRPRRRTAGFAGLALTLGIAAVGYGVGFLLDGPVGFSGSAELLGMIVALSASALTTLAIGLSGRRSLLSAALVVLLGLGTVGASVGDRLWEDGQRGARTFTPAISSQPQRFQHGGGDVTLDLRPLAASLAAPGAVATPQQISVDQTVGELTVIVPSTANARVEAEVRMGNIEIQDSLPGAGLANDQSDRNGPGLQRTVSIGAGAPTIVVDAELRFGEITIKEG</sequence>
<evidence type="ECO:0000256" key="1">
    <source>
        <dbReference type="ARBA" id="ARBA00004162"/>
    </source>
</evidence>
<feature type="transmembrane region" description="Helical" evidence="7">
    <location>
        <begin position="283"/>
        <end position="301"/>
    </location>
</feature>
<dbReference type="RefSeq" id="WP_106297109.1">
    <property type="nucleotide sequence ID" value="NZ_PVTI01000008.1"/>
</dbReference>
<dbReference type="PANTHER" id="PTHR33885">
    <property type="entry name" value="PHAGE SHOCK PROTEIN C"/>
    <property type="match status" value="1"/>
</dbReference>
<keyword evidence="2" id="KW-1003">Cell membrane</keyword>
<evidence type="ECO:0000256" key="6">
    <source>
        <dbReference type="SAM" id="MobiDB-lite"/>
    </source>
</evidence>
<feature type="transmembrane region" description="Helical" evidence="7">
    <location>
        <begin position="131"/>
        <end position="147"/>
    </location>
</feature>
<feature type="region of interest" description="Disordered" evidence="6">
    <location>
        <begin position="1"/>
        <end position="22"/>
    </location>
</feature>
<reference evidence="9 10" key="1">
    <citation type="submission" date="2018-03" db="EMBL/GenBank/DDBJ databases">
        <title>Genomic Encyclopedia of Archaeal and Bacterial Type Strains, Phase II (KMG-II): from individual species to whole genera.</title>
        <authorList>
            <person name="Goeker M."/>
        </authorList>
    </citation>
    <scope>NUCLEOTIDE SEQUENCE [LARGE SCALE GENOMIC DNA]</scope>
    <source>
        <strain evidence="9 10">ATCC BAA-1496</strain>
    </source>
</reference>
<feature type="transmembrane region" description="Helical" evidence="7">
    <location>
        <begin position="258"/>
        <end position="276"/>
    </location>
</feature>
<feature type="compositionally biased region" description="Pro residues" evidence="6">
    <location>
        <begin position="195"/>
        <end position="204"/>
    </location>
</feature>
<accession>A0A2T0UQG5</accession>
<comment type="caution">
    <text evidence="9">The sequence shown here is derived from an EMBL/GenBank/DDBJ whole genome shotgun (WGS) entry which is preliminary data.</text>
</comment>
<keyword evidence="5 7" id="KW-0472">Membrane</keyword>
<keyword evidence="4 7" id="KW-1133">Transmembrane helix</keyword>
<protein>
    <submittedName>
        <fullName evidence="9">Phage shock protein C (PspC) family protein</fullName>
    </submittedName>
</protein>
<comment type="subcellular location">
    <subcellularLocation>
        <location evidence="1">Cell membrane</location>
        <topology evidence="1">Single-pass membrane protein</topology>
    </subcellularLocation>
</comment>
<dbReference type="AlphaFoldDB" id="A0A2T0UQG5"/>
<name>A0A2T0UQG5_9MICO</name>
<evidence type="ECO:0000259" key="8">
    <source>
        <dbReference type="Pfam" id="PF04024"/>
    </source>
</evidence>
<dbReference type="InterPro" id="IPR007168">
    <property type="entry name" value="Phageshock_PspC_N"/>
</dbReference>
<feature type="transmembrane region" description="Helical" evidence="7">
    <location>
        <begin position="58"/>
        <end position="85"/>
    </location>
</feature>
<evidence type="ECO:0000313" key="9">
    <source>
        <dbReference type="EMBL" id="PRY60067.1"/>
    </source>
</evidence>
<keyword evidence="3 7" id="KW-0812">Transmembrane</keyword>
<feature type="region of interest" description="Disordered" evidence="6">
    <location>
        <begin position="171"/>
        <end position="223"/>
    </location>
</feature>
<evidence type="ECO:0000313" key="10">
    <source>
        <dbReference type="Proteomes" id="UP000237822"/>
    </source>
</evidence>
<evidence type="ECO:0000256" key="3">
    <source>
        <dbReference type="ARBA" id="ARBA00022692"/>
    </source>
</evidence>